<reference evidence="2 3" key="1">
    <citation type="journal article" date="2017" name="BMC Genomics">
        <title>Comparative genomic and phylogenomic analyses of the Bifidobacteriaceae family.</title>
        <authorList>
            <person name="Lugli G.A."/>
            <person name="Milani C."/>
            <person name="Turroni F."/>
            <person name="Duranti S."/>
            <person name="Mancabelli L."/>
            <person name="Mangifesta M."/>
            <person name="Ferrario C."/>
            <person name="Modesto M."/>
            <person name="Mattarelli P."/>
            <person name="Jiri K."/>
            <person name="van Sinderen D."/>
            <person name="Ventura M."/>
        </authorList>
    </citation>
    <scope>NUCLEOTIDE SEQUENCE [LARGE SCALE GENOMIC DNA]</scope>
    <source>
        <strain evidence="2 3">DSM 24744</strain>
    </source>
</reference>
<keyword evidence="3" id="KW-1185">Reference proteome</keyword>
<feature type="transmembrane region" description="Helical" evidence="1">
    <location>
        <begin position="85"/>
        <end position="108"/>
    </location>
</feature>
<protein>
    <submittedName>
        <fullName evidence="2">Uncharacterized protein</fullName>
    </submittedName>
</protein>
<organism evidence="2 3">
    <name type="scientific">Pseudoscardovia suis</name>
    <dbReference type="NCBI Taxonomy" id="987063"/>
    <lineage>
        <taxon>Bacteria</taxon>
        <taxon>Bacillati</taxon>
        <taxon>Actinomycetota</taxon>
        <taxon>Actinomycetes</taxon>
        <taxon>Bifidobacteriales</taxon>
        <taxon>Bifidobacteriaceae</taxon>
        <taxon>Pseudoscardovia</taxon>
    </lineage>
</organism>
<evidence type="ECO:0000256" key="1">
    <source>
        <dbReference type="SAM" id="Phobius"/>
    </source>
</evidence>
<gene>
    <name evidence="2" type="ORF">PSSU_0948</name>
</gene>
<proteinExistence type="predicted"/>
<feature type="transmembrane region" description="Helical" evidence="1">
    <location>
        <begin position="156"/>
        <end position="176"/>
    </location>
</feature>
<feature type="transmembrane region" description="Helical" evidence="1">
    <location>
        <begin position="34"/>
        <end position="52"/>
    </location>
</feature>
<evidence type="ECO:0000313" key="2">
    <source>
        <dbReference type="EMBL" id="OZG51325.1"/>
    </source>
</evidence>
<dbReference type="Proteomes" id="UP000216454">
    <property type="component" value="Unassembled WGS sequence"/>
</dbReference>
<comment type="caution">
    <text evidence="2">The sequence shown here is derived from an EMBL/GenBank/DDBJ whole genome shotgun (WGS) entry which is preliminary data.</text>
</comment>
<name>A0A261EWU9_9BIFI</name>
<dbReference type="AlphaFoldDB" id="A0A261EWU9"/>
<accession>A0A261EWU9</accession>
<dbReference type="EMBL" id="MWWQ01000008">
    <property type="protein sequence ID" value="OZG51325.1"/>
    <property type="molecule type" value="Genomic_DNA"/>
</dbReference>
<feature type="transmembrane region" description="Helical" evidence="1">
    <location>
        <begin position="129"/>
        <end position="150"/>
    </location>
</feature>
<feature type="transmembrane region" description="Helical" evidence="1">
    <location>
        <begin position="188"/>
        <end position="207"/>
    </location>
</feature>
<sequence length="221" mass="23853">MSYFRDAEKNQLAAGNPGNDSDCGVRKRYLCERWALPIGVAMAALGFAARLIRRQSFQQLLDSAHEAGISNDGMDAASFESSLRFGYYLGIASSAVPFIILAVALIALTRRAERRAVEEYLPRVAPQPWLPWATLVIVSVACVWMSAMVVLQVSGLAALVLLAVGFAVCCLINFLVIKPQDLLNPLTWWQRALPLVAGIIVVAVMFTDVVKSAGSALGISA</sequence>
<keyword evidence="1" id="KW-0812">Transmembrane</keyword>
<keyword evidence="1" id="KW-1133">Transmembrane helix</keyword>
<keyword evidence="1" id="KW-0472">Membrane</keyword>
<evidence type="ECO:0000313" key="3">
    <source>
        <dbReference type="Proteomes" id="UP000216454"/>
    </source>
</evidence>